<dbReference type="Gene3D" id="3.90.70.10">
    <property type="entry name" value="Cysteine proteinases"/>
    <property type="match status" value="1"/>
</dbReference>
<protein>
    <recommendedName>
        <fullName evidence="9">Cathepsin propeptide inhibitor domain-containing protein</fullName>
    </recommendedName>
</protein>
<dbReference type="InterPro" id="IPR025661">
    <property type="entry name" value="Pept_asp_AS"/>
</dbReference>
<dbReference type="GO" id="GO:0006508">
    <property type="term" value="P:proteolysis"/>
    <property type="evidence" value="ECO:0007669"/>
    <property type="project" value="InterPro"/>
</dbReference>
<dbReference type="CDD" id="cd02248">
    <property type="entry name" value="Peptidase_C1A"/>
    <property type="match status" value="1"/>
</dbReference>
<evidence type="ECO:0008006" key="9">
    <source>
        <dbReference type="Google" id="ProtNLM"/>
    </source>
</evidence>
<feature type="transmembrane region" description="Helical" evidence="3">
    <location>
        <begin position="174"/>
        <end position="194"/>
    </location>
</feature>
<comment type="caution">
    <text evidence="7">The sequence shown here is derived from an EMBL/GenBank/DDBJ whole genome shotgun (WGS) entry which is preliminary data.</text>
</comment>
<feature type="chain" id="PRO_5023858777" description="Cathepsin propeptide inhibitor domain-containing protein" evidence="4">
    <location>
        <begin position="24"/>
        <end position="401"/>
    </location>
</feature>
<dbReference type="Pfam" id="PF00112">
    <property type="entry name" value="Peptidase_C1"/>
    <property type="match status" value="1"/>
</dbReference>
<proteinExistence type="inferred from homology"/>
<dbReference type="InterPro" id="IPR039417">
    <property type="entry name" value="Peptidase_C1A_papain-like"/>
</dbReference>
<accession>A0A5J9VRE5</accession>
<keyword evidence="4" id="KW-0732">Signal</keyword>
<dbReference type="Proteomes" id="UP000324897">
    <property type="component" value="Chromosome 4"/>
</dbReference>
<feature type="signal peptide" evidence="4">
    <location>
        <begin position="1"/>
        <end position="23"/>
    </location>
</feature>
<keyword evidence="3" id="KW-0472">Membrane</keyword>
<comment type="similarity">
    <text evidence="1">Belongs to the peptidase C1 family.</text>
</comment>
<dbReference type="SMART" id="SM00848">
    <property type="entry name" value="Inhibitor_I29"/>
    <property type="match status" value="1"/>
</dbReference>
<dbReference type="EMBL" id="RWGY01000007">
    <property type="protein sequence ID" value="TVU38116.1"/>
    <property type="molecule type" value="Genomic_DNA"/>
</dbReference>
<dbReference type="PRINTS" id="PR00705">
    <property type="entry name" value="PAPAIN"/>
</dbReference>
<evidence type="ECO:0000313" key="8">
    <source>
        <dbReference type="Proteomes" id="UP000324897"/>
    </source>
</evidence>
<evidence type="ECO:0000256" key="2">
    <source>
        <dbReference type="ARBA" id="ARBA00023157"/>
    </source>
</evidence>
<evidence type="ECO:0000256" key="1">
    <source>
        <dbReference type="ARBA" id="ARBA00008455"/>
    </source>
</evidence>
<dbReference type="SUPFAM" id="SSF54001">
    <property type="entry name" value="Cysteine proteinases"/>
    <property type="match status" value="1"/>
</dbReference>
<dbReference type="InterPro" id="IPR013201">
    <property type="entry name" value="Prot_inhib_I29"/>
</dbReference>
<organism evidence="7 8">
    <name type="scientific">Eragrostis curvula</name>
    <name type="common">weeping love grass</name>
    <dbReference type="NCBI Taxonomy" id="38414"/>
    <lineage>
        <taxon>Eukaryota</taxon>
        <taxon>Viridiplantae</taxon>
        <taxon>Streptophyta</taxon>
        <taxon>Embryophyta</taxon>
        <taxon>Tracheophyta</taxon>
        <taxon>Spermatophyta</taxon>
        <taxon>Magnoliopsida</taxon>
        <taxon>Liliopsida</taxon>
        <taxon>Poales</taxon>
        <taxon>Poaceae</taxon>
        <taxon>PACMAD clade</taxon>
        <taxon>Chloridoideae</taxon>
        <taxon>Eragrostideae</taxon>
        <taxon>Eragrostidinae</taxon>
        <taxon>Eragrostis</taxon>
    </lineage>
</organism>
<evidence type="ECO:0000259" key="6">
    <source>
        <dbReference type="SMART" id="SM00848"/>
    </source>
</evidence>
<evidence type="ECO:0000313" key="7">
    <source>
        <dbReference type="EMBL" id="TVU38116.1"/>
    </source>
</evidence>
<feature type="domain" description="Peptidase C1A papain C-terminal" evidence="5">
    <location>
        <begin position="152"/>
        <end position="400"/>
    </location>
</feature>
<dbReference type="OrthoDB" id="677406at2759"/>
<keyword evidence="3" id="KW-1133">Transmembrane helix</keyword>
<keyword evidence="2" id="KW-1015">Disulfide bond</keyword>
<dbReference type="PANTHER" id="PTHR12411">
    <property type="entry name" value="CYSTEINE PROTEASE FAMILY C1-RELATED"/>
    <property type="match status" value="1"/>
</dbReference>
<name>A0A5J9VRE5_9POAL</name>
<dbReference type="Gramene" id="TVU38116">
    <property type="protein sequence ID" value="TVU38116"/>
    <property type="gene ID" value="EJB05_11470"/>
</dbReference>
<evidence type="ECO:0000259" key="5">
    <source>
        <dbReference type="SMART" id="SM00645"/>
    </source>
</evidence>
<feature type="domain" description="Cathepsin propeptide inhibitor" evidence="6">
    <location>
        <begin position="47"/>
        <end position="104"/>
    </location>
</feature>
<gene>
    <name evidence="7" type="ORF">EJB05_11470</name>
</gene>
<dbReference type="InterPro" id="IPR038765">
    <property type="entry name" value="Papain-like_cys_pep_sf"/>
</dbReference>
<evidence type="ECO:0000256" key="4">
    <source>
        <dbReference type="SAM" id="SignalP"/>
    </source>
</evidence>
<reference evidence="7 8" key="1">
    <citation type="journal article" date="2019" name="Sci. Rep.">
        <title>A high-quality genome of Eragrostis curvula grass provides insights into Poaceae evolution and supports new strategies to enhance forage quality.</title>
        <authorList>
            <person name="Carballo J."/>
            <person name="Santos B.A.C.M."/>
            <person name="Zappacosta D."/>
            <person name="Garbus I."/>
            <person name="Selva J.P."/>
            <person name="Gallo C.A."/>
            <person name="Diaz A."/>
            <person name="Albertini E."/>
            <person name="Caccamo M."/>
            <person name="Echenique V."/>
        </authorList>
    </citation>
    <scope>NUCLEOTIDE SEQUENCE [LARGE SCALE GENOMIC DNA]</scope>
    <source>
        <strain evidence="8">cv. Victoria</strain>
        <tissue evidence="7">Leaf</tissue>
    </source>
</reference>
<keyword evidence="8" id="KW-1185">Reference proteome</keyword>
<dbReference type="InterPro" id="IPR013128">
    <property type="entry name" value="Peptidase_C1A"/>
</dbReference>
<dbReference type="InterPro" id="IPR000668">
    <property type="entry name" value="Peptidase_C1A_C"/>
</dbReference>
<dbReference type="SMART" id="SM00645">
    <property type="entry name" value="Pept_C1"/>
    <property type="match status" value="1"/>
</dbReference>
<evidence type="ECO:0000256" key="3">
    <source>
        <dbReference type="SAM" id="Phobius"/>
    </source>
</evidence>
<sequence length="401" mass="43362">MASRSMRRAALLLCACLLAGAAASSGAGRHRPDDVTGDDLLIMAERFRAWQAAHNRTYATAAERRRRFEVYRRNVEHIEATNRRGGLSYELGENQFADLTREEFLAAYTMQPRHVLASRNAMRRLVVANGSVRVGGHRNGSYADDDFFGAAVPNSVDWRSKGAATPARSQMGCAATVFAVISSAAATVFAVIFLQPQLQLNVRACAGSCWAFATVASIESLYKLKTGRLVPLSEQELVDCDVAGDHGCGGGWPGVAMVWIARNGGLAAASDYPYESKQGQCRRDKARSLVRIRGGEPVARNDEAALEVAVARQPVTVIMNAAGFQFYKGGVLSGACDARPNHAVTVVGYGAEPGIGGRKFWIVKNSWGEGWGEKGYVRMARRVKAKEGQCGIAMMPHYPVM</sequence>
<feature type="non-terminal residue" evidence="7">
    <location>
        <position position="1"/>
    </location>
</feature>
<dbReference type="AlphaFoldDB" id="A0A5J9VRE5"/>
<dbReference type="Pfam" id="PF08246">
    <property type="entry name" value="Inhibitor_I29"/>
    <property type="match status" value="1"/>
</dbReference>
<dbReference type="GO" id="GO:0008234">
    <property type="term" value="F:cysteine-type peptidase activity"/>
    <property type="evidence" value="ECO:0007669"/>
    <property type="project" value="InterPro"/>
</dbReference>
<dbReference type="PROSITE" id="PS00640">
    <property type="entry name" value="THIOL_PROTEASE_ASN"/>
    <property type="match status" value="1"/>
</dbReference>
<keyword evidence="3" id="KW-0812">Transmembrane</keyword>